<reference evidence="4" key="1">
    <citation type="submission" date="2016-10" db="EMBL/GenBank/DDBJ databases">
        <authorList>
            <person name="Varghese N."/>
            <person name="Submissions S."/>
        </authorList>
    </citation>
    <scope>NUCLEOTIDE SEQUENCE [LARGE SCALE GENOMIC DNA]</scope>
    <source>
        <strain evidence="4">DSM 26424</strain>
    </source>
</reference>
<dbReference type="Proteomes" id="UP000199093">
    <property type="component" value="Unassembled WGS sequence"/>
</dbReference>
<proteinExistence type="predicted"/>
<dbReference type="Pfam" id="PF06230">
    <property type="entry name" value="LpxI_C"/>
    <property type="match status" value="1"/>
</dbReference>
<dbReference type="AlphaFoldDB" id="A0A1G8PRS7"/>
<evidence type="ECO:0000313" key="3">
    <source>
        <dbReference type="EMBL" id="SDI95173.1"/>
    </source>
</evidence>
<dbReference type="OrthoDB" id="9789836at2"/>
<keyword evidence="4" id="KW-1185">Reference proteome</keyword>
<dbReference type="EMBL" id="FNEJ01000013">
    <property type="protein sequence ID" value="SDI95173.1"/>
    <property type="molecule type" value="Genomic_DNA"/>
</dbReference>
<evidence type="ECO:0000259" key="1">
    <source>
        <dbReference type="Pfam" id="PF06230"/>
    </source>
</evidence>
<evidence type="ECO:0000313" key="4">
    <source>
        <dbReference type="Proteomes" id="UP000199093"/>
    </source>
</evidence>
<dbReference type="Pfam" id="PF17930">
    <property type="entry name" value="LpxI_N"/>
    <property type="match status" value="1"/>
</dbReference>
<accession>A0A1G8PRS7</accession>
<dbReference type="InterPro" id="IPR010415">
    <property type="entry name" value="LpxI_C"/>
</dbReference>
<protein>
    <recommendedName>
        <fullName evidence="5">Phosphatidate cytidylyltransferase</fullName>
    </recommendedName>
</protein>
<sequence>MLALIAGQGDLPRAVAKAAPEPVLVCALAHALPDRVEPDLVFRLERLGGFLRALRRRGVTRICMCGRVTRPALSLRALDLPTLRLLPRVVRALRRGDDGALRIVIGILEGAGFQVLGAHEAAPDLLPPAGILTAAQPGPEAAALALLGDRVSAAQGRADLGQAAVLRGGRVAAQEDDAGTDAMLARLAPGQGGLLYKAPKPGQDRRADLPVIGPATVAGSARAGLDGLVIEAGGVMVLDRDRVLRDLDAAGMYLWVRERGA</sequence>
<dbReference type="PANTHER" id="PTHR39962">
    <property type="entry name" value="BLL4848 PROTEIN"/>
    <property type="match status" value="1"/>
</dbReference>
<feature type="domain" description="LpxI N-terminal" evidence="2">
    <location>
        <begin position="2"/>
        <end position="125"/>
    </location>
</feature>
<dbReference type="PANTHER" id="PTHR39962:SF1">
    <property type="entry name" value="LPXI FAMILY PROTEIN"/>
    <property type="match status" value="1"/>
</dbReference>
<dbReference type="Gene3D" id="3.40.140.80">
    <property type="match status" value="1"/>
</dbReference>
<dbReference type="Gene3D" id="3.40.50.20">
    <property type="match status" value="1"/>
</dbReference>
<name>A0A1G8PRS7_9RHOB</name>
<evidence type="ECO:0000259" key="2">
    <source>
        <dbReference type="Pfam" id="PF17930"/>
    </source>
</evidence>
<feature type="domain" description="LpxI C-terminal" evidence="1">
    <location>
        <begin position="128"/>
        <end position="255"/>
    </location>
</feature>
<evidence type="ECO:0008006" key="5">
    <source>
        <dbReference type="Google" id="ProtNLM"/>
    </source>
</evidence>
<dbReference type="STRING" id="555512.SAMN04487993_101377"/>
<dbReference type="InterPro" id="IPR041255">
    <property type="entry name" value="LpxI_N"/>
</dbReference>
<dbReference type="InterPro" id="IPR053174">
    <property type="entry name" value="LpxI"/>
</dbReference>
<dbReference type="RefSeq" id="WP_089848678.1">
    <property type="nucleotide sequence ID" value="NZ_FNEJ01000013.1"/>
</dbReference>
<dbReference type="InterPro" id="IPR043167">
    <property type="entry name" value="LpxI_C_sf"/>
</dbReference>
<gene>
    <name evidence="3" type="ORF">SAMN04487993_101377</name>
</gene>
<organism evidence="3 4">
    <name type="scientific">Salipiger marinus</name>
    <dbReference type="NCBI Taxonomy" id="555512"/>
    <lineage>
        <taxon>Bacteria</taxon>
        <taxon>Pseudomonadati</taxon>
        <taxon>Pseudomonadota</taxon>
        <taxon>Alphaproteobacteria</taxon>
        <taxon>Rhodobacterales</taxon>
        <taxon>Roseobacteraceae</taxon>
        <taxon>Salipiger</taxon>
    </lineage>
</organism>